<evidence type="ECO:0000313" key="2">
    <source>
        <dbReference type="EMBL" id="MFC5368008.1"/>
    </source>
</evidence>
<feature type="transmembrane region" description="Helical" evidence="1">
    <location>
        <begin position="46"/>
        <end position="65"/>
    </location>
</feature>
<name>A0ABD5RDE9_9EURY</name>
<dbReference type="RefSeq" id="WP_227230247.1">
    <property type="nucleotide sequence ID" value="NZ_JAJCVJ010000002.1"/>
</dbReference>
<keyword evidence="1" id="KW-0812">Transmembrane</keyword>
<dbReference type="EMBL" id="JBHSKX010000002">
    <property type="protein sequence ID" value="MFC5368008.1"/>
    <property type="molecule type" value="Genomic_DNA"/>
</dbReference>
<gene>
    <name evidence="2" type="ORF">ACFPJ5_13815</name>
</gene>
<keyword evidence="3" id="KW-1185">Reference proteome</keyword>
<accession>A0ABD5RDE9</accession>
<comment type="caution">
    <text evidence="2">The sequence shown here is derived from an EMBL/GenBank/DDBJ whole genome shotgun (WGS) entry which is preliminary data.</text>
</comment>
<dbReference type="AlphaFoldDB" id="A0ABD5RDE9"/>
<dbReference type="InterPro" id="IPR008407">
    <property type="entry name" value="Brnchd-chn_aa_trnsp_AzlD"/>
</dbReference>
<evidence type="ECO:0000313" key="3">
    <source>
        <dbReference type="Proteomes" id="UP001596201"/>
    </source>
</evidence>
<sequence length="115" mass="12234">MVTEYGPTAIWLAVVAIGVVTFAFRASFVALFGYIDTVPPTLERALRYVPPAVLAALVAPDLLVVEPTLDGTLADGRLIAGLVAAGVAWRTEDLLWTIVAGMVALWLVRFLPGLV</sequence>
<organism evidence="2 3">
    <name type="scientific">Salinirubrum litoreum</name>
    <dbReference type="NCBI Taxonomy" id="1126234"/>
    <lineage>
        <taxon>Archaea</taxon>
        <taxon>Methanobacteriati</taxon>
        <taxon>Methanobacteriota</taxon>
        <taxon>Stenosarchaea group</taxon>
        <taxon>Halobacteria</taxon>
        <taxon>Halobacteriales</taxon>
        <taxon>Haloferacaceae</taxon>
        <taxon>Salinirubrum</taxon>
    </lineage>
</organism>
<dbReference type="Proteomes" id="UP001596201">
    <property type="component" value="Unassembled WGS sequence"/>
</dbReference>
<keyword evidence="1" id="KW-0472">Membrane</keyword>
<reference evidence="2 3" key="1">
    <citation type="journal article" date="2019" name="Int. J. Syst. Evol. Microbiol.">
        <title>The Global Catalogue of Microorganisms (GCM) 10K type strain sequencing project: providing services to taxonomists for standard genome sequencing and annotation.</title>
        <authorList>
            <consortium name="The Broad Institute Genomics Platform"/>
            <consortium name="The Broad Institute Genome Sequencing Center for Infectious Disease"/>
            <person name="Wu L."/>
            <person name="Ma J."/>
        </authorList>
    </citation>
    <scope>NUCLEOTIDE SEQUENCE [LARGE SCALE GENOMIC DNA]</scope>
    <source>
        <strain evidence="2 3">CGMCC 1.12237</strain>
    </source>
</reference>
<proteinExistence type="predicted"/>
<protein>
    <submittedName>
        <fullName evidence="2">AzlD domain-containing protein</fullName>
    </submittedName>
</protein>
<evidence type="ECO:0000256" key="1">
    <source>
        <dbReference type="SAM" id="Phobius"/>
    </source>
</evidence>
<feature type="transmembrane region" description="Helical" evidence="1">
    <location>
        <begin position="12"/>
        <end position="34"/>
    </location>
</feature>
<dbReference type="Pfam" id="PF05437">
    <property type="entry name" value="AzlD"/>
    <property type="match status" value="1"/>
</dbReference>
<feature type="transmembrane region" description="Helical" evidence="1">
    <location>
        <begin position="94"/>
        <end position="111"/>
    </location>
</feature>
<keyword evidence="1" id="KW-1133">Transmembrane helix</keyword>